<protein>
    <recommendedName>
        <fullName evidence="1">Rhodanese domain-containing protein</fullName>
    </recommendedName>
</protein>
<evidence type="ECO:0000313" key="2">
    <source>
        <dbReference type="EMBL" id="PAU82445.1"/>
    </source>
</evidence>
<dbReference type="PANTHER" id="PTHR43031:SF7">
    <property type="entry name" value="NITRIC OXIDE REDUCTASE FLRD-NAD(+) REDUCTASE"/>
    <property type="match status" value="1"/>
</dbReference>
<dbReference type="Gene3D" id="3.40.250.10">
    <property type="entry name" value="Rhodanese-like domain"/>
    <property type="match status" value="1"/>
</dbReference>
<organism evidence="2 3">
    <name type="scientific">Halovibrio salipaludis</name>
    <dbReference type="NCBI Taxonomy" id="2032626"/>
    <lineage>
        <taxon>Bacteria</taxon>
        <taxon>Pseudomonadati</taxon>
        <taxon>Pseudomonadota</taxon>
        <taxon>Gammaproteobacteria</taxon>
        <taxon>Oceanospirillales</taxon>
        <taxon>Halomonadaceae</taxon>
        <taxon>Halovibrio</taxon>
    </lineage>
</organism>
<dbReference type="AlphaFoldDB" id="A0A2A2FCZ0"/>
<evidence type="ECO:0000259" key="1">
    <source>
        <dbReference type="PROSITE" id="PS50206"/>
    </source>
</evidence>
<dbReference type="InterPro" id="IPR050229">
    <property type="entry name" value="GlpE_sulfurtransferase"/>
</dbReference>
<dbReference type="InterPro" id="IPR036873">
    <property type="entry name" value="Rhodanese-like_dom_sf"/>
</dbReference>
<sequence>MSLRTLPEIVAETKAGLHCLTPEAAREMLADEPNALVIDVREPGEVGEKRATGTINLPRGILEMKIPEYTTDPDTPIFLHCATGGRAALAAEALERMGFTRVSVIDCSCDEVMQALGAA</sequence>
<dbReference type="InterPro" id="IPR001763">
    <property type="entry name" value="Rhodanese-like_dom"/>
</dbReference>
<proteinExistence type="predicted"/>
<keyword evidence="3" id="KW-1185">Reference proteome</keyword>
<dbReference type="SMART" id="SM00450">
    <property type="entry name" value="RHOD"/>
    <property type="match status" value="1"/>
</dbReference>
<dbReference type="PANTHER" id="PTHR43031">
    <property type="entry name" value="FAD-DEPENDENT OXIDOREDUCTASE"/>
    <property type="match status" value="1"/>
</dbReference>
<dbReference type="EMBL" id="NSKD01000001">
    <property type="protein sequence ID" value="PAU82445.1"/>
    <property type="molecule type" value="Genomic_DNA"/>
</dbReference>
<gene>
    <name evidence="2" type="ORF">CK501_04715</name>
</gene>
<dbReference type="Proteomes" id="UP000218896">
    <property type="component" value="Unassembled WGS sequence"/>
</dbReference>
<dbReference type="SUPFAM" id="SSF52821">
    <property type="entry name" value="Rhodanese/Cell cycle control phosphatase"/>
    <property type="match status" value="1"/>
</dbReference>
<accession>A0A2A2FCZ0</accession>
<reference evidence="2 3" key="1">
    <citation type="submission" date="2017-08" db="EMBL/GenBank/DDBJ databases">
        <title>Halovibrio sewagensis sp. nov., isolated from wastewater of high salinity.</title>
        <authorList>
            <person name="Dong X."/>
            <person name="Zhang G."/>
        </authorList>
    </citation>
    <scope>NUCLEOTIDE SEQUENCE [LARGE SCALE GENOMIC DNA]</scope>
    <source>
        <strain evidence="2 3">YL5-2</strain>
    </source>
</reference>
<comment type="caution">
    <text evidence="2">The sequence shown here is derived from an EMBL/GenBank/DDBJ whole genome shotgun (WGS) entry which is preliminary data.</text>
</comment>
<evidence type="ECO:0000313" key="3">
    <source>
        <dbReference type="Proteomes" id="UP000218896"/>
    </source>
</evidence>
<name>A0A2A2FCZ0_9GAMM</name>
<feature type="domain" description="Rhodanese" evidence="1">
    <location>
        <begin position="31"/>
        <end position="108"/>
    </location>
</feature>
<dbReference type="PROSITE" id="PS50206">
    <property type="entry name" value="RHODANESE_3"/>
    <property type="match status" value="1"/>
</dbReference>
<dbReference type="Pfam" id="PF00581">
    <property type="entry name" value="Rhodanese"/>
    <property type="match status" value="1"/>
</dbReference>
<dbReference type="OrthoDB" id="9791096at2"/>
<dbReference type="RefSeq" id="WP_095616539.1">
    <property type="nucleotide sequence ID" value="NZ_NSKD01000001.1"/>
</dbReference>